<evidence type="ECO:0000313" key="3">
    <source>
        <dbReference type="Proteomes" id="UP000076078"/>
    </source>
</evidence>
<gene>
    <name evidence="2" type="ORF">DLAC_03077</name>
</gene>
<dbReference type="OrthoDB" id="6764648at2759"/>
<protein>
    <recommendedName>
        <fullName evidence="1">PiggyBac transposable element-derived protein domain-containing protein</fullName>
    </recommendedName>
</protein>
<organism evidence="2 3">
    <name type="scientific">Tieghemostelium lacteum</name>
    <name type="common">Slime mold</name>
    <name type="synonym">Dictyostelium lacteum</name>
    <dbReference type="NCBI Taxonomy" id="361077"/>
    <lineage>
        <taxon>Eukaryota</taxon>
        <taxon>Amoebozoa</taxon>
        <taxon>Evosea</taxon>
        <taxon>Eumycetozoa</taxon>
        <taxon>Dictyostelia</taxon>
        <taxon>Dictyosteliales</taxon>
        <taxon>Raperosteliaceae</taxon>
        <taxon>Tieghemostelium</taxon>
    </lineage>
</organism>
<dbReference type="PANTHER" id="PTHR46599">
    <property type="entry name" value="PIGGYBAC TRANSPOSABLE ELEMENT-DERIVED PROTEIN 4"/>
    <property type="match status" value="1"/>
</dbReference>
<comment type="caution">
    <text evidence="2">The sequence shown here is derived from an EMBL/GenBank/DDBJ whole genome shotgun (WGS) entry which is preliminary data.</text>
</comment>
<dbReference type="PANTHER" id="PTHR46599:SF2">
    <property type="entry name" value="PIGGYBAC TRANSPOSABLE ELEMENT-DERIVED PROTEIN 4-LIKE"/>
    <property type="match status" value="1"/>
</dbReference>
<evidence type="ECO:0000313" key="2">
    <source>
        <dbReference type="EMBL" id="KYR00335.1"/>
    </source>
</evidence>
<sequence>MSRDQFRLLRRVIHLCDNNNKKFDDKFFKVRRFMQNLQTNLKENYYPEQNNSIDEDIIACRSRVSMIQFLPLKPKRFGFRIWKIVDEGGVCHDFDIYQGKNSVERKEKAFNPLGEEVVIDLIKNLSNNNNHVIYIDNYFTSIELVK</sequence>
<keyword evidence="3" id="KW-1185">Reference proteome</keyword>
<dbReference type="InterPro" id="IPR029526">
    <property type="entry name" value="PGBD"/>
</dbReference>
<reference evidence="2 3" key="1">
    <citation type="submission" date="2015-12" db="EMBL/GenBank/DDBJ databases">
        <title>Dictyostelia acquired genes for synthesis and detection of signals that induce cell-type specialization by lateral gene transfer from prokaryotes.</title>
        <authorList>
            <person name="Gloeckner G."/>
            <person name="Schaap P."/>
        </authorList>
    </citation>
    <scope>NUCLEOTIDE SEQUENCE [LARGE SCALE GENOMIC DNA]</scope>
    <source>
        <strain evidence="2 3">TK</strain>
    </source>
</reference>
<dbReference type="Proteomes" id="UP000076078">
    <property type="component" value="Unassembled WGS sequence"/>
</dbReference>
<accession>A0A152A2K1</accession>
<dbReference type="AlphaFoldDB" id="A0A152A2K1"/>
<dbReference type="STRING" id="361077.A0A152A2K1"/>
<dbReference type="InParanoid" id="A0A152A2K1"/>
<feature type="domain" description="PiggyBac transposable element-derived protein" evidence="1">
    <location>
        <begin position="1"/>
        <end position="145"/>
    </location>
</feature>
<name>A0A152A2K1_TIELA</name>
<dbReference type="EMBL" id="LODT01000015">
    <property type="protein sequence ID" value="KYR00335.1"/>
    <property type="molecule type" value="Genomic_DNA"/>
</dbReference>
<evidence type="ECO:0000259" key="1">
    <source>
        <dbReference type="Pfam" id="PF13843"/>
    </source>
</evidence>
<dbReference type="Pfam" id="PF13843">
    <property type="entry name" value="DDE_Tnp_1_7"/>
    <property type="match status" value="1"/>
</dbReference>
<proteinExistence type="predicted"/>